<evidence type="ECO:0000256" key="1">
    <source>
        <dbReference type="PROSITE-ProRule" id="PRU00244"/>
    </source>
</evidence>
<dbReference type="Pfam" id="PF13426">
    <property type="entry name" value="PAS_9"/>
    <property type="match status" value="1"/>
</dbReference>
<feature type="transmembrane region" description="Helical" evidence="1">
    <location>
        <begin position="81"/>
        <end position="101"/>
    </location>
</feature>
<feature type="domain" description="MHYT" evidence="3">
    <location>
        <begin position="9"/>
        <end position="194"/>
    </location>
</feature>
<dbReference type="PANTHER" id="PTHR35152">
    <property type="entry name" value="DOMAIN SIGNALLING PROTEIN, PUTATIVE (AFU_ORTHOLOGUE AFUA_5G11310)-RELATED"/>
    <property type="match status" value="1"/>
</dbReference>
<dbReference type="CDD" id="cd00130">
    <property type="entry name" value="PAS"/>
    <property type="match status" value="1"/>
</dbReference>
<feature type="domain" description="PAS" evidence="2">
    <location>
        <begin position="257"/>
        <end position="295"/>
    </location>
</feature>
<dbReference type="NCBIfam" id="TIGR00229">
    <property type="entry name" value="sensory_box"/>
    <property type="match status" value="1"/>
</dbReference>
<evidence type="ECO:0000259" key="2">
    <source>
        <dbReference type="PROSITE" id="PS50112"/>
    </source>
</evidence>
<reference evidence="5" key="1">
    <citation type="journal article" date="2019" name="Int. J. Syst. Evol. Microbiol.">
        <title>The Global Catalogue of Microorganisms (GCM) 10K type strain sequencing project: providing services to taxonomists for standard genome sequencing and annotation.</title>
        <authorList>
            <consortium name="The Broad Institute Genomics Platform"/>
            <consortium name="The Broad Institute Genome Sequencing Center for Infectious Disease"/>
            <person name="Wu L."/>
            <person name="Ma J."/>
        </authorList>
    </citation>
    <scope>NUCLEOTIDE SEQUENCE [LARGE SCALE GENOMIC DNA]</scope>
    <source>
        <strain evidence="5">CGMCC 1.15043</strain>
    </source>
</reference>
<dbReference type="InterPro" id="IPR005330">
    <property type="entry name" value="MHYT_dom"/>
</dbReference>
<protein>
    <recommendedName>
        <fullName evidence="6">PAS domain S-box protein</fullName>
    </recommendedName>
</protein>
<dbReference type="Gene3D" id="3.30.450.20">
    <property type="entry name" value="PAS domain"/>
    <property type="match status" value="1"/>
</dbReference>
<feature type="transmembrane region" description="Helical" evidence="1">
    <location>
        <begin position="12"/>
        <end position="33"/>
    </location>
</feature>
<keyword evidence="1" id="KW-1133">Transmembrane helix</keyword>
<evidence type="ECO:0000259" key="3">
    <source>
        <dbReference type="PROSITE" id="PS50924"/>
    </source>
</evidence>
<feature type="transmembrane region" description="Helical" evidence="1">
    <location>
        <begin position="45"/>
        <end position="69"/>
    </location>
</feature>
<keyword evidence="1" id="KW-0472">Membrane</keyword>
<sequence length="372" mass="41112">MQHLNTHTYNLAFSILSFILVLIASLTCLNLTRKVASSTAWYQKLWIASSALSLGIGIWAMHFIALLAYPFPAGLTYDIQTVLISVSIAVLGALIGFFVMYRSKLVIPKLIVGGTFMGLSLSGMHFIGLGALNDIEIRYSPFPFILSIVLSVGVSIIVLYLSAVQNQTFIFSGLVMSFLLMCVHYVGMLAANITYSEELPSHMHSVYVDKFVLAVIVAFGTVILLFISLLSSLKTDQKLLEQMALQASILTCSMDCILMFNSRGWIIEFNPAAEAAFGYSRKHALGLTMLDFLFPFNQDGKAAASLYGHLARQDDSLIGKRFEVTAYRADRSEFPAEMTITGFQYEGKTVYTACLRDLSKSEPRTMLQEKVG</sequence>
<dbReference type="Proteomes" id="UP000615455">
    <property type="component" value="Unassembled WGS sequence"/>
</dbReference>
<evidence type="ECO:0000313" key="4">
    <source>
        <dbReference type="EMBL" id="GFZ95371.1"/>
    </source>
</evidence>
<dbReference type="Pfam" id="PF03707">
    <property type="entry name" value="MHYT"/>
    <property type="match status" value="2"/>
</dbReference>
<keyword evidence="5" id="KW-1185">Reference proteome</keyword>
<dbReference type="SUPFAM" id="SSF55785">
    <property type="entry name" value="PYP-like sensor domain (PAS domain)"/>
    <property type="match status" value="1"/>
</dbReference>
<comment type="caution">
    <text evidence="4">The sequence shown here is derived from an EMBL/GenBank/DDBJ whole genome shotgun (WGS) entry which is preliminary data.</text>
</comment>
<dbReference type="InterPro" id="IPR035965">
    <property type="entry name" value="PAS-like_dom_sf"/>
</dbReference>
<name>A0ABQ1F004_9BACL</name>
<feature type="transmembrane region" description="Helical" evidence="1">
    <location>
        <begin position="169"/>
        <end position="191"/>
    </location>
</feature>
<dbReference type="PANTHER" id="PTHR35152:SF1">
    <property type="entry name" value="DOMAIN SIGNALLING PROTEIN, PUTATIVE (AFU_ORTHOLOGUE AFUA_5G11310)-RELATED"/>
    <property type="match status" value="1"/>
</dbReference>
<feature type="transmembrane region" description="Helical" evidence="1">
    <location>
        <begin position="144"/>
        <end position="162"/>
    </location>
</feature>
<proteinExistence type="predicted"/>
<accession>A0ABQ1F004</accession>
<dbReference type="InterPro" id="IPR000014">
    <property type="entry name" value="PAS"/>
</dbReference>
<gene>
    <name evidence="4" type="ORF">GCM10008018_47160</name>
</gene>
<evidence type="ECO:0000313" key="5">
    <source>
        <dbReference type="Proteomes" id="UP000615455"/>
    </source>
</evidence>
<feature type="transmembrane region" description="Helical" evidence="1">
    <location>
        <begin position="110"/>
        <end position="132"/>
    </location>
</feature>
<dbReference type="EMBL" id="BMHE01000029">
    <property type="protein sequence ID" value="GFZ95371.1"/>
    <property type="molecule type" value="Genomic_DNA"/>
</dbReference>
<dbReference type="RefSeq" id="WP_189015601.1">
    <property type="nucleotide sequence ID" value="NZ_BMHE01000029.1"/>
</dbReference>
<dbReference type="PROSITE" id="PS50112">
    <property type="entry name" value="PAS"/>
    <property type="match status" value="1"/>
</dbReference>
<feature type="transmembrane region" description="Helical" evidence="1">
    <location>
        <begin position="211"/>
        <end position="233"/>
    </location>
</feature>
<evidence type="ECO:0008006" key="6">
    <source>
        <dbReference type="Google" id="ProtNLM"/>
    </source>
</evidence>
<organism evidence="4 5">
    <name type="scientific">Paenibacillus marchantiophytorum</name>
    <dbReference type="NCBI Taxonomy" id="1619310"/>
    <lineage>
        <taxon>Bacteria</taxon>
        <taxon>Bacillati</taxon>
        <taxon>Bacillota</taxon>
        <taxon>Bacilli</taxon>
        <taxon>Bacillales</taxon>
        <taxon>Paenibacillaceae</taxon>
        <taxon>Paenibacillus</taxon>
    </lineage>
</organism>
<keyword evidence="1" id="KW-0812">Transmembrane</keyword>
<dbReference type="PROSITE" id="PS50924">
    <property type="entry name" value="MHYT"/>
    <property type="match status" value="1"/>
</dbReference>